<evidence type="ECO:0000313" key="1">
    <source>
        <dbReference type="EMBL" id="GFP34008.1"/>
    </source>
</evidence>
<protein>
    <submittedName>
        <fullName evidence="1">Type IV pilus assembly protein PilY1</fullName>
    </submittedName>
</protein>
<name>A0A6V8PP36_9ACTN</name>
<sequence length="183" mass="20614">NRDNVVNEADARVLIRYIHGEDFPALNLRQRTVAVDLSGDGDTADAGEGAKVWKLGDILNSTPKISSWIPLNTYHQKYSDTTYRDYINTENYKKRGSVFVGVNDGMLYAFKIGRLELVNDPATPTIKARLTNPDPTTPLGHEMWSFIPKNALPYLKYLTDPGYCHVYTIDLTPYVFDASINKP</sequence>
<feature type="non-terminal residue" evidence="1">
    <location>
        <position position="183"/>
    </location>
</feature>
<dbReference type="EMBL" id="BLSA01000879">
    <property type="protein sequence ID" value="GFP34008.1"/>
    <property type="molecule type" value="Genomic_DNA"/>
</dbReference>
<dbReference type="AlphaFoldDB" id="A0A6V8PP36"/>
<dbReference type="Proteomes" id="UP000568877">
    <property type="component" value="Unassembled WGS sequence"/>
</dbReference>
<evidence type="ECO:0000313" key="2">
    <source>
        <dbReference type="Proteomes" id="UP000568877"/>
    </source>
</evidence>
<gene>
    <name evidence="1" type="ORF">HKBW3S42_02348</name>
</gene>
<organism evidence="1 2">
    <name type="scientific">Candidatus Hakubella thermalkaliphila</name>
    <dbReference type="NCBI Taxonomy" id="2754717"/>
    <lineage>
        <taxon>Bacteria</taxon>
        <taxon>Bacillati</taxon>
        <taxon>Actinomycetota</taxon>
        <taxon>Actinomycetota incertae sedis</taxon>
        <taxon>Candidatus Hakubellales</taxon>
        <taxon>Candidatus Hakubellaceae</taxon>
        <taxon>Candidatus Hakubella</taxon>
    </lineage>
</organism>
<proteinExistence type="predicted"/>
<reference evidence="1 2" key="1">
    <citation type="journal article" date="2020" name="Front. Microbiol.">
        <title>Single-cell genomics of novel Actinobacteria with the Wood-Ljungdahl pathway discovered in a serpentinizing system.</title>
        <authorList>
            <person name="Merino N."/>
            <person name="Kawai M."/>
            <person name="Boyd E.S."/>
            <person name="Colman D.R."/>
            <person name="McGlynn S.E."/>
            <person name="Nealson K.H."/>
            <person name="Kurokawa K."/>
            <person name="Hongoh Y."/>
        </authorList>
    </citation>
    <scope>NUCLEOTIDE SEQUENCE [LARGE SCALE GENOMIC DNA]</scope>
    <source>
        <strain evidence="1 2">S42</strain>
    </source>
</reference>
<feature type="non-terminal residue" evidence="1">
    <location>
        <position position="1"/>
    </location>
</feature>
<comment type="caution">
    <text evidence="1">The sequence shown here is derived from an EMBL/GenBank/DDBJ whole genome shotgun (WGS) entry which is preliminary data.</text>
</comment>
<accession>A0A6V8PP36</accession>